<name>A0A8C3FM76_CHRPI</name>
<organism evidence="1 2">
    <name type="scientific">Chrysemys picta bellii</name>
    <name type="common">Western painted turtle</name>
    <name type="synonym">Emys bellii</name>
    <dbReference type="NCBI Taxonomy" id="8478"/>
    <lineage>
        <taxon>Eukaryota</taxon>
        <taxon>Metazoa</taxon>
        <taxon>Chordata</taxon>
        <taxon>Craniata</taxon>
        <taxon>Vertebrata</taxon>
        <taxon>Euteleostomi</taxon>
        <taxon>Archelosauria</taxon>
        <taxon>Testudinata</taxon>
        <taxon>Testudines</taxon>
        <taxon>Cryptodira</taxon>
        <taxon>Durocryptodira</taxon>
        <taxon>Testudinoidea</taxon>
        <taxon>Emydidae</taxon>
        <taxon>Chrysemys</taxon>
    </lineage>
</organism>
<sequence length="150" mass="16498">SLRDLRKIQEHTHNESKQKLGSIECKWSCFEQGIGLDDLLRPLPTLICYDSMKCHVNFPQAFCLVSPYRPVAAPGTSNPSACLGRQAAGGTLPVPVRVAVRQPSAACPWEVRRSCGFGETTLERWGVNSGSCGVGKGEFEDEKCDRFLEL</sequence>
<proteinExistence type="predicted"/>
<dbReference type="AlphaFoldDB" id="A0A8C3FM76"/>
<evidence type="ECO:0000313" key="2">
    <source>
        <dbReference type="Proteomes" id="UP000694380"/>
    </source>
</evidence>
<keyword evidence="2" id="KW-1185">Reference proteome</keyword>
<dbReference type="Ensembl" id="ENSCPBT00000010518.1">
    <property type="protein sequence ID" value="ENSCPBP00000008777.1"/>
    <property type="gene ID" value="ENSCPBG00000006811.1"/>
</dbReference>
<dbReference type="Proteomes" id="UP000694380">
    <property type="component" value="Unplaced"/>
</dbReference>
<reference evidence="1" key="1">
    <citation type="submission" date="2025-08" db="UniProtKB">
        <authorList>
            <consortium name="Ensembl"/>
        </authorList>
    </citation>
    <scope>IDENTIFICATION</scope>
</reference>
<accession>A0A8C3FM76</accession>
<reference evidence="1" key="2">
    <citation type="submission" date="2025-09" db="UniProtKB">
        <authorList>
            <consortium name="Ensembl"/>
        </authorList>
    </citation>
    <scope>IDENTIFICATION</scope>
</reference>
<protein>
    <submittedName>
        <fullName evidence="1">Uncharacterized protein</fullName>
    </submittedName>
</protein>
<evidence type="ECO:0000313" key="1">
    <source>
        <dbReference type="Ensembl" id="ENSCPBP00000008777.1"/>
    </source>
</evidence>